<dbReference type="Proteomes" id="UP000007110">
    <property type="component" value="Unassembled WGS sequence"/>
</dbReference>
<keyword evidence="14" id="KW-1185">Reference proteome</keyword>
<dbReference type="CDD" id="cd00637">
    <property type="entry name" value="7tm_classA_rhodopsin-like"/>
    <property type="match status" value="1"/>
</dbReference>
<dbReference type="PANTHER" id="PTHR24228:SF72">
    <property type="entry name" value="G-PROTEIN COUPLED RECEPTORS FAMILY 1 PROFILE DOMAIN-CONTAINING PROTEIN"/>
    <property type="match status" value="1"/>
</dbReference>
<feature type="transmembrane region" description="Helical" evidence="11">
    <location>
        <begin position="85"/>
        <end position="114"/>
    </location>
</feature>
<dbReference type="SMART" id="SM01381">
    <property type="entry name" value="7TM_GPCR_Srsx"/>
    <property type="match status" value="1"/>
</dbReference>
<feature type="domain" description="G-protein coupled receptors family 1 profile" evidence="12">
    <location>
        <begin position="34"/>
        <end position="322"/>
    </location>
</feature>
<dbReference type="OMA" id="NIAVVWI"/>
<dbReference type="PANTHER" id="PTHR24228">
    <property type="entry name" value="B2 BRADYKININ RECEPTOR/ANGIOTENSIN II RECEPTOR"/>
    <property type="match status" value="1"/>
</dbReference>
<evidence type="ECO:0000256" key="11">
    <source>
        <dbReference type="SAM" id="Phobius"/>
    </source>
</evidence>
<sequence>MNISSTSTYEDENFGERVSMAVLLCIISFLGIVGNTLTIFSVIACRRLQTLPNAFVVSLSLSDFLNCSINIPVQVTALTQKVDGTIFNFVCMSSAILNYLLITCSVSMLDLIAINRYILVTKSHRIYTFLYNKRNMVVTIGGVWFSSAAVLIALGPTGVVLYGYSNELSLCQLKEESRVIDVICGLLFSGSFIIVSSCYIKIYIHVRKHLRQVAHIRLGPGRPTPSTSAQTNSSGNISNIIPVDTTGNRLGETATPRPYEKEDSPVDETENRITMNMIIIVVCFFLCILPTLVIVLLPGTQNAGLFTVVFLYSASCCNPIIYAWKHPVFRKVFKCIFKRRWAEIEEPSPWLRAMLPR</sequence>
<dbReference type="GO" id="GO:0071482">
    <property type="term" value="P:cellular response to light stimulus"/>
    <property type="evidence" value="ECO:0000318"/>
    <property type="project" value="GO_Central"/>
</dbReference>
<evidence type="ECO:0000256" key="10">
    <source>
        <dbReference type="SAM" id="MobiDB-lite"/>
    </source>
</evidence>
<evidence type="ECO:0000256" key="8">
    <source>
        <dbReference type="ARBA" id="ARBA00023224"/>
    </source>
</evidence>
<feature type="transmembrane region" description="Helical" evidence="11">
    <location>
        <begin position="20"/>
        <end position="43"/>
    </location>
</feature>
<feature type="transmembrane region" description="Helical" evidence="11">
    <location>
        <begin position="135"/>
        <end position="159"/>
    </location>
</feature>
<reference evidence="13" key="2">
    <citation type="submission" date="2021-01" db="UniProtKB">
        <authorList>
            <consortium name="EnsemblMetazoa"/>
        </authorList>
    </citation>
    <scope>IDENTIFICATION</scope>
</reference>
<feature type="region of interest" description="Disordered" evidence="10">
    <location>
        <begin position="221"/>
        <end position="266"/>
    </location>
</feature>
<evidence type="ECO:0000256" key="2">
    <source>
        <dbReference type="ARBA" id="ARBA00022475"/>
    </source>
</evidence>
<feature type="transmembrane region" description="Helical" evidence="11">
    <location>
        <begin position="303"/>
        <end position="324"/>
    </location>
</feature>
<dbReference type="Gene3D" id="1.20.1070.10">
    <property type="entry name" value="Rhodopsin 7-helix transmembrane proteins"/>
    <property type="match status" value="1"/>
</dbReference>
<evidence type="ECO:0000256" key="3">
    <source>
        <dbReference type="ARBA" id="ARBA00022692"/>
    </source>
</evidence>
<dbReference type="InterPro" id="IPR000276">
    <property type="entry name" value="GPCR_Rhodpsn"/>
</dbReference>
<evidence type="ECO:0000256" key="1">
    <source>
        <dbReference type="ARBA" id="ARBA00004651"/>
    </source>
</evidence>
<dbReference type="GO" id="GO:0005886">
    <property type="term" value="C:plasma membrane"/>
    <property type="evidence" value="ECO:0000318"/>
    <property type="project" value="GO_Central"/>
</dbReference>
<dbReference type="SUPFAM" id="SSF81321">
    <property type="entry name" value="Family A G protein-coupled receptor-like"/>
    <property type="match status" value="1"/>
</dbReference>
<dbReference type="InParanoid" id="A0A7M7PVL1"/>
<evidence type="ECO:0000256" key="4">
    <source>
        <dbReference type="ARBA" id="ARBA00022989"/>
    </source>
</evidence>
<dbReference type="PROSITE" id="PS50262">
    <property type="entry name" value="G_PROTEIN_RECEP_F1_2"/>
    <property type="match status" value="1"/>
</dbReference>
<feature type="transmembrane region" description="Helical" evidence="11">
    <location>
        <begin position="277"/>
        <end position="297"/>
    </location>
</feature>
<accession>A0A7M7PVL1</accession>
<dbReference type="EnsemblMetazoa" id="XM_031000061">
    <property type="protein sequence ID" value="XP_030855921"/>
    <property type="gene ID" value="LOC115929922"/>
</dbReference>
<dbReference type="RefSeq" id="XP_030855921.1">
    <property type="nucleotide sequence ID" value="XM_031000061.1"/>
</dbReference>
<keyword evidence="8 9" id="KW-0807">Transducer</keyword>
<evidence type="ECO:0000256" key="5">
    <source>
        <dbReference type="ARBA" id="ARBA00023040"/>
    </source>
</evidence>
<keyword evidence="5 9" id="KW-0297">G-protein coupled receptor</keyword>
<keyword evidence="6 11" id="KW-0472">Membrane</keyword>
<dbReference type="KEGG" id="spu:115929922"/>
<dbReference type="PROSITE" id="PS00237">
    <property type="entry name" value="G_PROTEIN_RECEP_F1_1"/>
    <property type="match status" value="1"/>
</dbReference>
<dbReference type="GO" id="GO:0007186">
    <property type="term" value="P:G protein-coupled receptor signaling pathway"/>
    <property type="evidence" value="ECO:0000318"/>
    <property type="project" value="GO_Central"/>
</dbReference>
<name>A0A7M7PVL1_STRPU</name>
<dbReference type="PRINTS" id="PR00237">
    <property type="entry name" value="GPCRRHODOPSN"/>
</dbReference>
<keyword evidence="4 11" id="KW-1133">Transmembrane helix</keyword>
<keyword evidence="7 9" id="KW-0675">Receptor</keyword>
<protein>
    <recommendedName>
        <fullName evidence="12">G-protein coupled receptors family 1 profile domain-containing protein</fullName>
    </recommendedName>
</protein>
<evidence type="ECO:0000313" key="14">
    <source>
        <dbReference type="Proteomes" id="UP000007110"/>
    </source>
</evidence>
<evidence type="ECO:0000256" key="7">
    <source>
        <dbReference type="ARBA" id="ARBA00023170"/>
    </source>
</evidence>
<dbReference type="AlphaFoldDB" id="A0A7M7PVL1"/>
<keyword evidence="2" id="KW-1003">Cell membrane</keyword>
<evidence type="ECO:0000256" key="9">
    <source>
        <dbReference type="RuleBase" id="RU000688"/>
    </source>
</evidence>
<dbReference type="Pfam" id="PF00001">
    <property type="entry name" value="7tm_1"/>
    <property type="match status" value="1"/>
</dbReference>
<proteinExistence type="inferred from homology"/>
<comment type="similarity">
    <text evidence="9">Belongs to the G-protein coupled receptor 1 family.</text>
</comment>
<evidence type="ECO:0000313" key="13">
    <source>
        <dbReference type="EnsemblMetazoa" id="XP_030855921"/>
    </source>
</evidence>
<dbReference type="GeneID" id="115929922"/>
<comment type="subcellular location">
    <subcellularLocation>
        <location evidence="1">Cell membrane</location>
        <topology evidence="1">Multi-pass membrane protein</topology>
    </subcellularLocation>
</comment>
<feature type="transmembrane region" description="Helical" evidence="11">
    <location>
        <begin position="55"/>
        <end position="73"/>
    </location>
</feature>
<keyword evidence="3 9" id="KW-0812">Transmembrane</keyword>
<dbReference type="OrthoDB" id="10039923at2759"/>
<reference evidence="14" key="1">
    <citation type="submission" date="2015-02" db="EMBL/GenBank/DDBJ databases">
        <title>Genome sequencing for Strongylocentrotus purpuratus.</title>
        <authorList>
            <person name="Murali S."/>
            <person name="Liu Y."/>
            <person name="Vee V."/>
            <person name="English A."/>
            <person name="Wang M."/>
            <person name="Skinner E."/>
            <person name="Han Y."/>
            <person name="Muzny D.M."/>
            <person name="Worley K.C."/>
            <person name="Gibbs R.A."/>
        </authorList>
    </citation>
    <scope>NUCLEOTIDE SEQUENCE</scope>
</reference>
<feature type="transmembrane region" description="Helical" evidence="11">
    <location>
        <begin position="179"/>
        <end position="202"/>
    </location>
</feature>
<dbReference type="InterPro" id="IPR017452">
    <property type="entry name" value="GPCR_Rhodpsn_7TM"/>
</dbReference>
<evidence type="ECO:0000259" key="12">
    <source>
        <dbReference type="PROSITE" id="PS50262"/>
    </source>
</evidence>
<dbReference type="GO" id="GO:0007602">
    <property type="term" value="P:phototransduction"/>
    <property type="evidence" value="ECO:0000318"/>
    <property type="project" value="GO_Central"/>
</dbReference>
<evidence type="ECO:0000256" key="6">
    <source>
        <dbReference type="ARBA" id="ARBA00023136"/>
    </source>
</evidence>
<organism evidence="13 14">
    <name type="scientific">Strongylocentrotus purpuratus</name>
    <name type="common">Purple sea urchin</name>
    <dbReference type="NCBI Taxonomy" id="7668"/>
    <lineage>
        <taxon>Eukaryota</taxon>
        <taxon>Metazoa</taxon>
        <taxon>Echinodermata</taxon>
        <taxon>Eleutherozoa</taxon>
        <taxon>Echinozoa</taxon>
        <taxon>Echinoidea</taxon>
        <taxon>Euechinoidea</taxon>
        <taxon>Echinacea</taxon>
        <taxon>Camarodonta</taxon>
        <taxon>Echinidea</taxon>
        <taxon>Strongylocentrotidae</taxon>
        <taxon>Strongylocentrotus</taxon>
    </lineage>
</organism>
<dbReference type="GO" id="GO:0008020">
    <property type="term" value="F:G protein-coupled photoreceptor activity"/>
    <property type="evidence" value="ECO:0000318"/>
    <property type="project" value="GO_Central"/>
</dbReference>
<feature type="compositionally biased region" description="Polar residues" evidence="10">
    <location>
        <begin position="224"/>
        <end position="239"/>
    </location>
</feature>